<dbReference type="InterPro" id="IPR026516">
    <property type="entry name" value="THAP1/10"/>
</dbReference>
<dbReference type="PANTHER" id="PTHR46600:SF11">
    <property type="entry name" value="THAP DOMAIN-CONTAINING PROTEIN 10"/>
    <property type="match status" value="1"/>
</dbReference>
<evidence type="ECO:0000313" key="8">
    <source>
        <dbReference type="EMBL" id="KAK5641049.1"/>
    </source>
</evidence>
<sequence length="212" mass="24255">MVNYCCVRNCKNNSKDNKMVSFFSVPLDHVRQLQWLERIGRFDLMGKSAEVVHKKRVCAKHFEDSMFSGPSFSKSKLKKESIPTLFCCDKEFQANTSTLHLQGKSSLSSLDNIEADQTRQDLSLETEKENESQLEEAEAKIKQLQSEVVRLKKKCNRLSKSSTEVQESGITNTQFIELCKRTFNAGLANFIIAQYEMATKKSKGVRYVEAFE</sequence>
<evidence type="ECO:0000259" key="7">
    <source>
        <dbReference type="PROSITE" id="PS50950"/>
    </source>
</evidence>
<evidence type="ECO:0000256" key="1">
    <source>
        <dbReference type="ARBA" id="ARBA00022723"/>
    </source>
</evidence>
<dbReference type="GO" id="GO:0008270">
    <property type="term" value="F:zinc ion binding"/>
    <property type="evidence" value="ECO:0007669"/>
    <property type="project" value="UniProtKB-KW"/>
</dbReference>
<evidence type="ECO:0000256" key="5">
    <source>
        <dbReference type="PROSITE-ProRule" id="PRU00309"/>
    </source>
</evidence>
<dbReference type="InterPro" id="IPR038441">
    <property type="entry name" value="THAP_Znf_sf"/>
</dbReference>
<dbReference type="PANTHER" id="PTHR46600">
    <property type="entry name" value="THAP DOMAIN-CONTAINING"/>
    <property type="match status" value="1"/>
</dbReference>
<accession>A0AAN7V7B8</accession>
<feature type="coiled-coil region" evidence="6">
    <location>
        <begin position="127"/>
        <end position="161"/>
    </location>
</feature>
<evidence type="ECO:0000313" key="9">
    <source>
        <dbReference type="Proteomes" id="UP001329430"/>
    </source>
</evidence>
<evidence type="ECO:0000256" key="6">
    <source>
        <dbReference type="SAM" id="Coils"/>
    </source>
</evidence>
<dbReference type="AlphaFoldDB" id="A0AAN7V7B8"/>
<protein>
    <recommendedName>
        <fullName evidence="7">THAP-type domain-containing protein</fullName>
    </recommendedName>
</protein>
<keyword evidence="4 5" id="KW-0238">DNA-binding</keyword>
<dbReference type="Gene3D" id="6.20.210.20">
    <property type="entry name" value="THAP domain"/>
    <property type="match status" value="1"/>
</dbReference>
<dbReference type="EMBL" id="JAVRBK010000007">
    <property type="protein sequence ID" value="KAK5641049.1"/>
    <property type="molecule type" value="Genomic_DNA"/>
</dbReference>
<keyword evidence="6" id="KW-0175">Coiled coil</keyword>
<keyword evidence="2 5" id="KW-0863">Zinc-finger</keyword>
<dbReference type="Pfam" id="PF05485">
    <property type="entry name" value="THAP"/>
    <property type="match status" value="1"/>
</dbReference>
<name>A0AAN7V7B8_9COLE</name>
<dbReference type="GO" id="GO:0043565">
    <property type="term" value="F:sequence-specific DNA binding"/>
    <property type="evidence" value="ECO:0007669"/>
    <property type="project" value="InterPro"/>
</dbReference>
<organism evidence="8 9">
    <name type="scientific">Pyrocoelia pectoralis</name>
    <dbReference type="NCBI Taxonomy" id="417401"/>
    <lineage>
        <taxon>Eukaryota</taxon>
        <taxon>Metazoa</taxon>
        <taxon>Ecdysozoa</taxon>
        <taxon>Arthropoda</taxon>
        <taxon>Hexapoda</taxon>
        <taxon>Insecta</taxon>
        <taxon>Pterygota</taxon>
        <taxon>Neoptera</taxon>
        <taxon>Endopterygota</taxon>
        <taxon>Coleoptera</taxon>
        <taxon>Polyphaga</taxon>
        <taxon>Elateriformia</taxon>
        <taxon>Elateroidea</taxon>
        <taxon>Lampyridae</taxon>
        <taxon>Lampyrinae</taxon>
        <taxon>Pyrocoelia</taxon>
    </lineage>
</organism>
<evidence type="ECO:0000256" key="4">
    <source>
        <dbReference type="ARBA" id="ARBA00023125"/>
    </source>
</evidence>
<dbReference type="PROSITE" id="PS50950">
    <property type="entry name" value="ZF_THAP"/>
    <property type="match status" value="1"/>
</dbReference>
<feature type="domain" description="THAP-type" evidence="7">
    <location>
        <begin position="1"/>
        <end position="86"/>
    </location>
</feature>
<keyword evidence="1" id="KW-0479">Metal-binding</keyword>
<dbReference type="Proteomes" id="UP001329430">
    <property type="component" value="Chromosome 7"/>
</dbReference>
<dbReference type="SUPFAM" id="SSF57716">
    <property type="entry name" value="Glucocorticoid receptor-like (DNA-binding domain)"/>
    <property type="match status" value="1"/>
</dbReference>
<comment type="caution">
    <text evidence="8">The sequence shown here is derived from an EMBL/GenBank/DDBJ whole genome shotgun (WGS) entry which is preliminary data.</text>
</comment>
<evidence type="ECO:0000256" key="3">
    <source>
        <dbReference type="ARBA" id="ARBA00022833"/>
    </source>
</evidence>
<dbReference type="SMART" id="SM00980">
    <property type="entry name" value="THAP"/>
    <property type="match status" value="1"/>
</dbReference>
<keyword evidence="3" id="KW-0862">Zinc</keyword>
<keyword evidence="9" id="KW-1185">Reference proteome</keyword>
<evidence type="ECO:0000256" key="2">
    <source>
        <dbReference type="ARBA" id="ARBA00022771"/>
    </source>
</evidence>
<reference evidence="8 9" key="1">
    <citation type="journal article" date="2024" name="Insects">
        <title>An Improved Chromosome-Level Genome Assembly of the Firefly Pyrocoelia pectoralis.</title>
        <authorList>
            <person name="Fu X."/>
            <person name="Meyer-Rochow V.B."/>
            <person name="Ballantyne L."/>
            <person name="Zhu X."/>
        </authorList>
    </citation>
    <scope>NUCLEOTIDE SEQUENCE [LARGE SCALE GENOMIC DNA]</scope>
    <source>
        <strain evidence="8">XCY_ONT2</strain>
    </source>
</reference>
<proteinExistence type="predicted"/>
<gene>
    <name evidence="8" type="ORF">RI129_009596</name>
</gene>
<dbReference type="InterPro" id="IPR006612">
    <property type="entry name" value="THAP_Znf"/>
</dbReference>
<dbReference type="SMART" id="SM00692">
    <property type="entry name" value="DM3"/>
    <property type="match status" value="1"/>
</dbReference>